<keyword evidence="2" id="KW-1185">Reference proteome</keyword>
<accession>A0ABM7ZCL0</accession>
<evidence type="ECO:0000313" key="2">
    <source>
        <dbReference type="Proteomes" id="UP001055453"/>
    </source>
</evidence>
<sequence length="81" mass="9136">MIVTKYRDTRGVVVDEYNKVFDVIDTTAPRESGIMLYFCCFGQMFCGGGEVAKLMVGDFDYHDLTLIIMARVRAMILLGLT</sequence>
<reference evidence="1" key="1">
    <citation type="submission" date="2022-04" db="EMBL/GenBank/DDBJ databases">
        <title>Complete genome sequence of a cyanobacterium, Nostoc sp. SO-36, isolated in Antarctica.</title>
        <authorList>
            <person name="Kanesaki Y."/>
            <person name="Effendi D."/>
            <person name="Sakamoto T."/>
            <person name="Ohtani S."/>
            <person name="Awai K."/>
        </authorList>
    </citation>
    <scope>NUCLEOTIDE SEQUENCE</scope>
    <source>
        <strain evidence="1">SO-36</strain>
        <plasmid evidence="1">pANSO36D</plasmid>
    </source>
</reference>
<proteinExistence type="predicted"/>
<geneLocation type="plasmid" evidence="1 2">
    <name>pANSO36D</name>
</geneLocation>
<name>A0ABM7ZCL0_NOSCO</name>
<evidence type="ECO:0000313" key="1">
    <source>
        <dbReference type="EMBL" id="BDI21025.1"/>
    </source>
</evidence>
<keyword evidence="1" id="KW-0614">Plasmid</keyword>
<dbReference type="Proteomes" id="UP001055453">
    <property type="component" value="Plasmid pANSO36D"/>
</dbReference>
<organism evidence="1 2">
    <name type="scientific">Nostoc cf. commune SO-36</name>
    <dbReference type="NCBI Taxonomy" id="449208"/>
    <lineage>
        <taxon>Bacteria</taxon>
        <taxon>Bacillati</taxon>
        <taxon>Cyanobacteriota</taxon>
        <taxon>Cyanophyceae</taxon>
        <taxon>Nostocales</taxon>
        <taxon>Nostocaceae</taxon>
        <taxon>Nostoc</taxon>
    </lineage>
</organism>
<gene>
    <name evidence="1" type="ORF">ANSO36C_68270</name>
</gene>
<dbReference type="EMBL" id="AP025736">
    <property type="protein sequence ID" value="BDI21025.1"/>
    <property type="molecule type" value="Genomic_DNA"/>
</dbReference>
<protein>
    <submittedName>
        <fullName evidence="1">Uncharacterized protein</fullName>
    </submittedName>
</protein>